<dbReference type="Proteomes" id="UP000509742">
    <property type="component" value="Plasmid pNHP190020_1"/>
</dbReference>
<accession>A0ABM7L232</accession>
<dbReference type="EMBL" id="AP023037">
    <property type="protein sequence ID" value="BCD46774.1"/>
    <property type="molecule type" value="Genomic_DNA"/>
</dbReference>
<keyword evidence="2" id="KW-1185">Reference proteome</keyword>
<gene>
    <name evidence="1" type="ORF">NHP190020_18130</name>
</gene>
<dbReference type="RefSeq" id="WP_034376190.1">
    <property type="nucleotide sequence ID" value="NZ_AP023037.1"/>
</dbReference>
<evidence type="ECO:0000313" key="2">
    <source>
        <dbReference type="Proteomes" id="UP000509742"/>
    </source>
</evidence>
<sequence>MNDKICLEEIRERLLRMQEEVLFLRQVANDSKLLPNADTGYYDERLTQILEHFPYILESLQKLEKPSSQDLKDCEKVLDAMVEDFLEEIGEQMVFKDNN</sequence>
<reference evidence="1 2" key="1">
    <citation type="submission" date="2020-04" db="EMBL/GenBank/DDBJ databases">
        <title>Genomic analysis of gastric non-Helicobacter pylori Helicobacters isolated in Japan.</title>
        <authorList>
            <person name="Suzuki M."/>
            <person name="Rimbara E."/>
        </authorList>
    </citation>
    <scope>NUCLEOTIDE SEQUENCE [LARGE SCALE GENOMIC DNA]</scope>
    <source>
        <strain evidence="1 2">NHP19-0020</strain>
        <plasmid evidence="1 2">pNHP190020_1</plasmid>
    </source>
</reference>
<organism evidence="1 2">
    <name type="scientific">Helicobacter suis</name>
    <dbReference type="NCBI Taxonomy" id="104628"/>
    <lineage>
        <taxon>Bacteria</taxon>
        <taxon>Pseudomonadati</taxon>
        <taxon>Campylobacterota</taxon>
        <taxon>Epsilonproteobacteria</taxon>
        <taxon>Campylobacterales</taxon>
        <taxon>Helicobacteraceae</taxon>
        <taxon>Helicobacter</taxon>
    </lineage>
</organism>
<evidence type="ECO:0000313" key="1">
    <source>
        <dbReference type="EMBL" id="BCD46774.1"/>
    </source>
</evidence>
<protein>
    <submittedName>
        <fullName evidence="1">Uncharacterized protein</fullName>
    </submittedName>
</protein>
<name>A0ABM7L232_9HELI</name>
<keyword evidence="1" id="KW-0614">Plasmid</keyword>
<geneLocation type="plasmid" evidence="1 2">
    <name>pNHP190020_1</name>
</geneLocation>
<proteinExistence type="predicted"/>